<dbReference type="InterPro" id="IPR013210">
    <property type="entry name" value="LRR_N_plant-typ"/>
</dbReference>
<evidence type="ECO:0000256" key="9">
    <source>
        <dbReference type="ARBA" id="ARBA00023180"/>
    </source>
</evidence>
<evidence type="ECO:0000256" key="8">
    <source>
        <dbReference type="ARBA" id="ARBA00023170"/>
    </source>
</evidence>
<keyword evidence="7" id="KW-0472">Membrane</keyword>
<protein>
    <recommendedName>
        <fullName evidence="10">Leucine-rich repeat-containing N-terminal plant-type domain-containing protein</fullName>
    </recommendedName>
</protein>
<dbReference type="PANTHER" id="PTHR48063:SF90">
    <property type="entry name" value="OS11G0565920 PROTEIN"/>
    <property type="match status" value="1"/>
</dbReference>
<evidence type="ECO:0000313" key="11">
    <source>
        <dbReference type="EMBL" id="KDO54371.1"/>
    </source>
</evidence>
<reference evidence="11 12" key="1">
    <citation type="submission" date="2014-04" db="EMBL/GenBank/DDBJ databases">
        <authorList>
            <consortium name="International Citrus Genome Consortium"/>
            <person name="Gmitter F."/>
            <person name="Chen C."/>
            <person name="Farmerie W."/>
            <person name="Harkins T."/>
            <person name="Desany B."/>
            <person name="Mohiuddin M."/>
            <person name="Kodira C."/>
            <person name="Borodovsky M."/>
            <person name="Lomsadze A."/>
            <person name="Burns P."/>
            <person name="Jenkins J."/>
            <person name="Prochnik S."/>
            <person name="Shu S."/>
            <person name="Chapman J."/>
            <person name="Pitluck S."/>
            <person name="Schmutz J."/>
            <person name="Rokhsar D."/>
        </authorList>
    </citation>
    <scope>NUCLEOTIDE SEQUENCE</scope>
</reference>
<evidence type="ECO:0000256" key="2">
    <source>
        <dbReference type="ARBA" id="ARBA00022614"/>
    </source>
</evidence>
<dbReference type="InterPro" id="IPR001611">
    <property type="entry name" value="Leu-rich_rpt"/>
</dbReference>
<dbReference type="Pfam" id="PF08263">
    <property type="entry name" value="LRRNT_2"/>
    <property type="match status" value="1"/>
</dbReference>
<dbReference type="Proteomes" id="UP000027120">
    <property type="component" value="Unassembled WGS sequence"/>
</dbReference>
<keyword evidence="4" id="KW-0732">Signal</keyword>
<dbReference type="Pfam" id="PF00560">
    <property type="entry name" value="LRR_1"/>
    <property type="match status" value="3"/>
</dbReference>
<keyword evidence="5" id="KW-0677">Repeat</keyword>
<dbReference type="PANTHER" id="PTHR48063">
    <property type="entry name" value="LRR RECEPTOR-LIKE KINASE"/>
    <property type="match status" value="1"/>
</dbReference>
<evidence type="ECO:0000256" key="7">
    <source>
        <dbReference type="ARBA" id="ARBA00023136"/>
    </source>
</evidence>
<dbReference type="GO" id="GO:0016020">
    <property type="term" value="C:membrane"/>
    <property type="evidence" value="ECO:0007669"/>
    <property type="project" value="UniProtKB-SubCell"/>
</dbReference>
<dbReference type="EMBL" id="KK784996">
    <property type="protein sequence ID" value="KDO54371.1"/>
    <property type="molecule type" value="Genomic_DNA"/>
</dbReference>
<feature type="non-terminal residue" evidence="11">
    <location>
        <position position="1"/>
    </location>
</feature>
<proteinExistence type="predicted"/>
<keyword evidence="9" id="KW-0325">Glycoprotein</keyword>
<keyword evidence="8" id="KW-0675">Receptor</keyword>
<name>A0A067ETX8_CITSI</name>
<dbReference type="InterPro" id="IPR032675">
    <property type="entry name" value="LRR_dom_sf"/>
</dbReference>
<dbReference type="STRING" id="2711.A0A067ETX8"/>
<feature type="domain" description="Leucine-rich repeat-containing N-terminal plant-type" evidence="10">
    <location>
        <begin position="19"/>
        <end position="57"/>
    </location>
</feature>
<keyword evidence="12" id="KW-1185">Reference proteome</keyword>
<evidence type="ECO:0000256" key="4">
    <source>
        <dbReference type="ARBA" id="ARBA00022729"/>
    </source>
</evidence>
<comment type="subcellular location">
    <subcellularLocation>
        <location evidence="1">Membrane</location>
        <topology evidence="1">Single-pass type I membrane protein</topology>
    </subcellularLocation>
</comment>
<accession>A0A067ETX8</accession>
<dbReference type="Gene3D" id="3.80.10.10">
    <property type="entry name" value="Ribonuclease Inhibitor"/>
    <property type="match status" value="2"/>
</dbReference>
<keyword evidence="2" id="KW-0433">Leucine-rich repeat</keyword>
<evidence type="ECO:0000256" key="1">
    <source>
        <dbReference type="ARBA" id="ARBA00004479"/>
    </source>
</evidence>
<sequence length="313" mass="35314">TMVNISFCYGKSYVGCKESERGALLKLKRNLKDLSNCLASWNIGDGDCCKWVGNFCNNLTGHILELNLENPFGYLKYSDAEDDDHYMRSKLVVGNLSNLQYLDLSWIDCRLHVDSLSWLSSLLLLEHIDLGQVHLGKASDCWIYSLRHLFFIVLSYNQFQGKIPSTLGNLTSLKQIDLSHNQFNFTSPGWLSKLNELSSFLLNLVSCMVRFHQLIPTSFIRLCKLTSIDFSSVKLSQDISQVLDIFSAYGTYALVSLILSHCQISAALGKLSSLRNLDFSLNMLNGSIPLSLGQISHLEYLDLSNNKFVTKKK</sequence>
<dbReference type="InterPro" id="IPR046956">
    <property type="entry name" value="RLP23-like"/>
</dbReference>
<organism evidence="11 12">
    <name type="scientific">Citrus sinensis</name>
    <name type="common">Sweet orange</name>
    <name type="synonym">Citrus aurantium var. sinensis</name>
    <dbReference type="NCBI Taxonomy" id="2711"/>
    <lineage>
        <taxon>Eukaryota</taxon>
        <taxon>Viridiplantae</taxon>
        <taxon>Streptophyta</taxon>
        <taxon>Embryophyta</taxon>
        <taxon>Tracheophyta</taxon>
        <taxon>Spermatophyta</taxon>
        <taxon>Magnoliopsida</taxon>
        <taxon>eudicotyledons</taxon>
        <taxon>Gunneridae</taxon>
        <taxon>Pentapetalae</taxon>
        <taxon>rosids</taxon>
        <taxon>malvids</taxon>
        <taxon>Sapindales</taxon>
        <taxon>Rutaceae</taxon>
        <taxon>Aurantioideae</taxon>
        <taxon>Citrus</taxon>
    </lineage>
</organism>
<dbReference type="AlphaFoldDB" id="A0A067ETX8"/>
<evidence type="ECO:0000256" key="6">
    <source>
        <dbReference type="ARBA" id="ARBA00022989"/>
    </source>
</evidence>
<evidence type="ECO:0000313" key="12">
    <source>
        <dbReference type="Proteomes" id="UP000027120"/>
    </source>
</evidence>
<evidence type="ECO:0000256" key="5">
    <source>
        <dbReference type="ARBA" id="ARBA00022737"/>
    </source>
</evidence>
<dbReference type="SMR" id="A0A067ETX8"/>
<keyword evidence="3" id="KW-0812">Transmembrane</keyword>
<gene>
    <name evidence="11" type="ORF">CISIN_1g044980mg</name>
</gene>
<keyword evidence="6" id="KW-1133">Transmembrane helix</keyword>
<dbReference type="SUPFAM" id="SSF52058">
    <property type="entry name" value="L domain-like"/>
    <property type="match status" value="1"/>
</dbReference>
<evidence type="ECO:0000256" key="3">
    <source>
        <dbReference type="ARBA" id="ARBA00022692"/>
    </source>
</evidence>
<evidence type="ECO:0000259" key="10">
    <source>
        <dbReference type="Pfam" id="PF08263"/>
    </source>
</evidence>